<dbReference type="GO" id="GO:0016787">
    <property type="term" value="F:hydrolase activity"/>
    <property type="evidence" value="ECO:0007669"/>
    <property type="project" value="UniProtKB-KW"/>
</dbReference>
<dbReference type="OrthoDB" id="9798884at2"/>
<gene>
    <name evidence="2" type="ORF">F0L46_17015</name>
</gene>
<reference evidence="2 3" key="1">
    <citation type="submission" date="2019-09" db="EMBL/GenBank/DDBJ databases">
        <title>Salinarimonas rosea gen. nov., sp. nov., a new member of the a-2 subgroup of the Proteobacteria.</title>
        <authorList>
            <person name="Liu J."/>
        </authorList>
    </citation>
    <scope>NUCLEOTIDE SEQUENCE [LARGE SCALE GENOMIC DNA]</scope>
    <source>
        <strain evidence="2 3">BN140002</strain>
    </source>
</reference>
<dbReference type="InterPro" id="IPR029058">
    <property type="entry name" value="AB_hydrolase_fold"/>
</dbReference>
<dbReference type="Pfam" id="PF00561">
    <property type="entry name" value="Abhydrolase_1"/>
    <property type="match status" value="1"/>
</dbReference>
<dbReference type="AlphaFoldDB" id="A0A5B2VBD3"/>
<dbReference type="Proteomes" id="UP000323142">
    <property type="component" value="Unassembled WGS sequence"/>
</dbReference>
<dbReference type="EMBL" id="VUOA01000030">
    <property type="protein sequence ID" value="KAA2235965.1"/>
    <property type="molecule type" value="Genomic_DNA"/>
</dbReference>
<dbReference type="PANTHER" id="PTHR12277:SF81">
    <property type="entry name" value="PROTEIN ABHD13"/>
    <property type="match status" value="1"/>
</dbReference>
<sequence length="283" mass="30199">MRLVLILAGIVVALYGLVAGALFLGQRALLFPASQVPASAAQAGLEGVQDVVLVTPDGERLAAWWRPPQPGRAVILYVHGNGGGLMDRRSRVRALMEDGRGILALSYRGYSGSTGSPSELGLRTDARTAHDWVAQGYEAGRLVLYGESLGSGVAVRLAAERPVGGVILDAPFTSTADVARRLYWWLPVGLLMRDQFPSIDVIGRVKAPILILHGERDRVTPIALGERLFAAANEPKRMVRLPGGHEDNLEAGRPAWTAFIAGIEADFAPPLPAPAPQAQEAPR</sequence>
<evidence type="ECO:0000313" key="3">
    <source>
        <dbReference type="Proteomes" id="UP000323142"/>
    </source>
</evidence>
<dbReference type="PANTHER" id="PTHR12277">
    <property type="entry name" value="ALPHA/BETA HYDROLASE DOMAIN-CONTAINING PROTEIN"/>
    <property type="match status" value="1"/>
</dbReference>
<protein>
    <submittedName>
        <fullName evidence="2">Alpha/beta hydrolase</fullName>
    </submittedName>
</protein>
<keyword evidence="2" id="KW-0378">Hydrolase</keyword>
<dbReference type="InterPro" id="IPR000073">
    <property type="entry name" value="AB_hydrolase_1"/>
</dbReference>
<reference evidence="2 3" key="2">
    <citation type="submission" date="2019-09" db="EMBL/GenBank/DDBJ databases">
        <authorList>
            <person name="Jin C."/>
        </authorList>
    </citation>
    <scope>NUCLEOTIDE SEQUENCE [LARGE SCALE GENOMIC DNA]</scope>
    <source>
        <strain evidence="2 3">BN140002</strain>
    </source>
</reference>
<feature type="domain" description="AB hydrolase-1" evidence="1">
    <location>
        <begin position="74"/>
        <end position="179"/>
    </location>
</feature>
<name>A0A5B2VBD3_9HYPH</name>
<evidence type="ECO:0000259" key="1">
    <source>
        <dbReference type="Pfam" id="PF00561"/>
    </source>
</evidence>
<comment type="caution">
    <text evidence="2">The sequence shown here is derived from an EMBL/GenBank/DDBJ whole genome shotgun (WGS) entry which is preliminary data.</text>
</comment>
<proteinExistence type="predicted"/>
<accession>A0A5B2VBD3</accession>
<organism evidence="2 3">
    <name type="scientific">Salinarimonas soli</name>
    <dbReference type="NCBI Taxonomy" id="1638099"/>
    <lineage>
        <taxon>Bacteria</taxon>
        <taxon>Pseudomonadati</taxon>
        <taxon>Pseudomonadota</taxon>
        <taxon>Alphaproteobacteria</taxon>
        <taxon>Hyphomicrobiales</taxon>
        <taxon>Salinarimonadaceae</taxon>
        <taxon>Salinarimonas</taxon>
    </lineage>
</organism>
<keyword evidence="3" id="KW-1185">Reference proteome</keyword>
<dbReference type="SUPFAM" id="SSF53474">
    <property type="entry name" value="alpha/beta-Hydrolases"/>
    <property type="match status" value="1"/>
</dbReference>
<dbReference type="RefSeq" id="WP_149819719.1">
    <property type="nucleotide sequence ID" value="NZ_VUOA01000030.1"/>
</dbReference>
<dbReference type="Gene3D" id="3.40.50.1820">
    <property type="entry name" value="alpha/beta hydrolase"/>
    <property type="match status" value="1"/>
</dbReference>
<evidence type="ECO:0000313" key="2">
    <source>
        <dbReference type="EMBL" id="KAA2235965.1"/>
    </source>
</evidence>